<dbReference type="AlphaFoldDB" id="A0A0D2J3V0"/>
<dbReference type="PRINTS" id="PR00063">
    <property type="entry name" value="RIBOSOMALL27"/>
</dbReference>
<evidence type="ECO:0000313" key="5">
    <source>
        <dbReference type="EMBL" id="KIY94587.1"/>
    </source>
</evidence>
<dbReference type="InterPro" id="IPR001684">
    <property type="entry name" value="Ribosomal_bL27"/>
</dbReference>
<dbReference type="GO" id="GO:0005762">
    <property type="term" value="C:mitochondrial large ribosomal subunit"/>
    <property type="evidence" value="ECO:0007669"/>
    <property type="project" value="TreeGrafter"/>
</dbReference>
<evidence type="ECO:0000256" key="3">
    <source>
        <dbReference type="ARBA" id="ARBA00023274"/>
    </source>
</evidence>
<dbReference type="Gene3D" id="2.40.50.100">
    <property type="match status" value="1"/>
</dbReference>
<evidence type="ECO:0000256" key="4">
    <source>
        <dbReference type="SAM" id="MobiDB-lite"/>
    </source>
</evidence>
<dbReference type="RefSeq" id="XP_013893607.1">
    <property type="nucleotide sequence ID" value="XM_014038153.1"/>
</dbReference>
<dbReference type="Pfam" id="PF01016">
    <property type="entry name" value="Ribosomal_L27"/>
    <property type="match status" value="1"/>
</dbReference>
<dbReference type="KEGG" id="mng:MNEG_13376"/>
<keyword evidence="3" id="KW-0687">Ribonucleoprotein</keyword>
<feature type="region of interest" description="Disordered" evidence="4">
    <location>
        <begin position="1"/>
        <end position="23"/>
    </location>
</feature>
<evidence type="ECO:0000313" key="6">
    <source>
        <dbReference type="Proteomes" id="UP000054498"/>
    </source>
</evidence>
<dbReference type="Proteomes" id="UP000054498">
    <property type="component" value="Unassembled WGS sequence"/>
</dbReference>
<dbReference type="GeneID" id="25730832"/>
<protein>
    <submittedName>
        <fullName evidence="5">50S ribosomal protein L27</fullName>
    </submittedName>
</protein>
<keyword evidence="2 5" id="KW-0689">Ribosomal protein</keyword>
<feature type="compositionally biased region" description="Polar residues" evidence="4">
    <location>
        <begin position="1"/>
        <end position="11"/>
    </location>
</feature>
<dbReference type="PROSITE" id="PS00831">
    <property type="entry name" value="RIBOSOMAL_L27"/>
    <property type="match status" value="1"/>
</dbReference>
<accession>A0A0D2J3V0</accession>
<evidence type="ECO:0000256" key="2">
    <source>
        <dbReference type="ARBA" id="ARBA00022980"/>
    </source>
</evidence>
<dbReference type="GO" id="GO:0003735">
    <property type="term" value="F:structural constituent of ribosome"/>
    <property type="evidence" value="ECO:0007669"/>
    <property type="project" value="InterPro"/>
</dbReference>
<dbReference type="PANTHER" id="PTHR15893:SF0">
    <property type="entry name" value="LARGE RIBOSOMAL SUBUNIT PROTEIN BL27M"/>
    <property type="match status" value="1"/>
</dbReference>
<proteinExistence type="inferred from homology"/>
<organism evidence="5 6">
    <name type="scientific">Monoraphidium neglectum</name>
    <dbReference type="NCBI Taxonomy" id="145388"/>
    <lineage>
        <taxon>Eukaryota</taxon>
        <taxon>Viridiplantae</taxon>
        <taxon>Chlorophyta</taxon>
        <taxon>core chlorophytes</taxon>
        <taxon>Chlorophyceae</taxon>
        <taxon>CS clade</taxon>
        <taxon>Sphaeropleales</taxon>
        <taxon>Selenastraceae</taxon>
        <taxon>Monoraphidium</taxon>
    </lineage>
</organism>
<dbReference type="STRING" id="145388.A0A0D2J3V0"/>
<name>A0A0D2J3V0_9CHLO</name>
<dbReference type="EMBL" id="KK104004">
    <property type="protein sequence ID" value="KIY94587.1"/>
    <property type="molecule type" value="Genomic_DNA"/>
</dbReference>
<comment type="similarity">
    <text evidence="1">Belongs to the bacterial ribosomal protein bL27 family.</text>
</comment>
<evidence type="ECO:0000256" key="1">
    <source>
        <dbReference type="ARBA" id="ARBA00010797"/>
    </source>
</evidence>
<reference evidence="5 6" key="1">
    <citation type="journal article" date="2013" name="BMC Genomics">
        <title>Reconstruction of the lipid metabolism for the microalga Monoraphidium neglectum from its genome sequence reveals characteristics suitable for biofuel production.</title>
        <authorList>
            <person name="Bogen C."/>
            <person name="Al-Dilaimi A."/>
            <person name="Albersmeier A."/>
            <person name="Wichmann J."/>
            <person name="Grundmann M."/>
            <person name="Rupp O."/>
            <person name="Lauersen K.J."/>
            <person name="Blifernez-Klassen O."/>
            <person name="Kalinowski J."/>
            <person name="Goesmann A."/>
            <person name="Mussgnug J.H."/>
            <person name="Kruse O."/>
        </authorList>
    </citation>
    <scope>NUCLEOTIDE SEQUENCE [LARGE SCALE GENOMIC DNA]</scope>
    <source>
        <strain evidence="5 6">SAG 48.87</strain>
    </source>
</reference>
<dbReference type="OrthoDB" id="1867012at2759"/>
<dbReference type="InterPro" id="IPR018261">
    <property type="entry name" value="Ribosomal_bL27_CS"/>
</dbReference>
<keyword evidence="6" id="KW-1185">Reference proteome</keyword>
<dbReference type="PANTHER" id="PTHR15893">
    <property type="entry name" value="RIBOSOMAL PROTEIN L27"/>
    <property type="match status" value="1"/>
</dbReference>
<gene>
    <name evidence="5" type="ORF">MNEG_13376</name>
</gene>
<sequence>MQGGSTKNNTDSKPKYLGSKMSDGQIAFPGQIIMRQRGMRFKAGEGVGMSVDHTLFSKSVGIIKYARHTEQLPGRPPRDVRLISVVPLQGDYSEGYKDKALRMVAARNAHRQRLLGLRAKY</sequence>
<dbReference type="GO" id="GO:0006412">
    <property type="term" value="P:translation"/>
    <property type="evidence" value="ECO:0007669"/>
    <property type="project" value="InterPro"/>
</dbReference>
<dbReference type="SUPFAM" id="SSF110324">
    <property type="entry name" value="Ribosomal L27 protein-like"/>
    <property type="match status" value="1"/>
</dbReference>